<evidence type="ECO:0000313" key="1">
    <source>
        <dbReference type="EMBL" id="KAI4462387.1"/>
    </source>
</evidence>
<proteinExistence type="predicted"/>
<accession>A0ACB9T6F8</accession>
<gene>
    <name evidence="1" type="ORF">MML48_4g00008381</name>
</gene>
<reference evidence="1" key="1">
    <citation type="submission" date="2022-04" db="EMBL/GenBank/DDBJ databases">
        <title>Chromosome-scale genome assembly of Holotrichia oblita Faldermann.</title>
        <authorList>
            <person name="Rongchong L."/>
        </authorList>
    </citation>
    <scope>NUCLEOTIDE SEQUENCE</scope>
    <source>
        <strain evidence="1">81SQS9</strain>
    </source>
</reference>
<evidence type="ECO:0000313" key="2">
    <source>
        <dbReference type="Proteomes" id="UP001056778"/>
    </source>
</evidence>
<protein>
    <submittedName>
        <fullName evidence="1">Malate synthase</fullName>
    </submittedName>
</protein>
<keyword evidence="2" id="KW-1185">Reference proteome</keyword>
<dbReference type="EMBL" id="CM043018">
    <property type="protein sequence ID" value="KAI4462387.1"/>
    <property type="molecule type" value="Genomic_DNA"/>
</dbReference>
<name>A0ACB9T6F8_HOLOL</name>
<organism evidence="1 2">
    <name type="scientific">Holotrichia oblita</name>
    <name type="common">Chafer beetle</name>
    <dbReference type="NCBI Taxonomy" id="644536"/>
    <lineage>
        <taxon>Eukaryota</taxon>
        <taxon>Metazoa</taxon>
        <taxon>Ecdysozoa</taxon>
        <taxon>Arthropoda</taxon>
        <taxon>Hexapoda</taxon>
        <taxon>Insecta</taxon>
        <taxon>Pterygota</taxon>
        <taxon>Neoptera</taxon>
        <taxon>Endopterygota</taxon>
        <taxon>Coleoptera</taxon>
        <taxon>Polyphaga</taxon>
        <taxon>Scarabaeiformia</taxon>
        <taxon>Scarabaeidae</taxon>
        <taxon>Melolonthinae</taxon>
        <taxon>Holotrichia</taxon>
    </lineage>
</organism>
<sequence length="532" mass="61286">MIEINVSPPGLETAYQTLFTETALSFLTELFLEFETRINQLYYDRCLRKYELKKSKYLPQFSRTKQRRDRSWLVKPVPGRLADRRLDLGDVSPSDSTHFFDALNAEVQGIQVDFDDGHCPTWRNQITGLYNVYKVVHRKEDKILKSPKDLPILMLRPRAWNMIEHNIMINGKKVPGPLVDFAILMYHNGSRLYEENSGPCFYLSKLESATEAKLWNDIFIWTQNKLGIPQATIKACVLIENILASFEMEEILFELKDHSLGLNCGIWDYAASIIAKFGHRNDFILPDRNKYVNMQRHFLKKYMELVVQICHSRGAHATGGMAAQIVTGENPQKAIENVVAAKTLEIQTGVDGFMVYDIKLVPKINQLWRKMCNTRINQLDRIPTDVISEADLLRMPSGGVTKIGLKHNVEVSILFVYNWLCGNGHFINKNSIEDSATAEISRSQVWQWITHMARLEENSEIITFELIRELTQNYVNSAVNLDKKYVIASANIFLDIVSSSEPPDFITTYLNDHYVFRRIHGSLEISKYNHKL</sequence>
<dbReference type="Proteomes" id="UP001056778">
    <property type="component" value="Chromosome 4"/>
</dbReference>
<comment type="caution">
    <text evidence="1">The sequence shown here is derived from an EMBL/GenBank/DDBJ whole genome shotgun (WGS) entry which is preliminary data.</text>
</comment>